<keyword evidence="2" id="KW-1185">Reference proteome</keyword>
<protein>
    <submittedName>
        <fullName evidence="1">Uncharacterized protein</fullName>
    </submittedName>
</protein>
<dbReference type="EMBL" id="JBHUOZ010000001">
    <property type="protein sequence ID" value="MFD2918574.1"/>
    <property type="molecule type" value="Genomic_DNA"/>
</dbReference>
<dbReference type="RefSeq" id="WP_386094908.1">
    <property type="nucleotide sequence ID" value="NZ_JBHUOZ010000001.1"/>
</dbReference>
<comment type="caution">
    <text evidence="1">The sequence shown here is derived from an EMBL/GenBank/DDBJ whole genome shotgun (WGS) entry which is preliminary data.</text>
</comment>
<organism evidence="1 2">
    <name type="scientific">Terrimonas rubra</name>
    <dbReference type="NCBI Taxonomy" id="1035890"/>
    <lineage>
        <taxon>Bacteria</taxon>
        <taxon>Pseudomonadati</taxon>
        <taxon>Bacteroidota</taxon>
        <taxon>Chitinophagia</taxon>
        <taxon>Chitinophagales</taxon>
        <taxon>Chitinophagaceae</taxon>
        <taxon>Terrimonas</taxon>
    </lineage>
</organism>
<accession>A0ABW5ZZY4</accession>
<reference evidence="2" key="1">
    <citation type="journal article" date="2019" name="Int. J. Syst. Evol. Microbiol.">
        <title>The Global Catalogue of Microorganisms (GCM) 10K type strain sequencing project: providing services to taxonomists for standard genome sequencing and annotation.</title>
        <authorList>
            <consortium name="The Broad Institute Genomics Platform"/>
            <consortium name="The Broad Institute Genome Sequencing Center for Infectious Disease"/>
            <person name="Wu L."/>
            <person name="Ma J."/>
        </authorList>
    </citation>
    <scope>NUCLEOTIDE SEQUENCE [LARGE SCALE GENOMIC DNA]</scope>
    <source>
        <strain evidence="2">KCTC 23299</strain>
    </source>
</reference>
<gene>
    <name evidence="1" type="ORF">ACFS6H_02560</name>
</gene>
<evidence type="ECO:0000313" key="1">
    <source>
        <dbReference type="EMBL" id="MFD2918574.1"/>
    </source>
</evidence>
<name>A0ABW5ZZY4_9BACT</name>
<proteinExistence type="predicted"/>
<dbReference type="Proteomes" id="UP001597511">
    <property type="component" value="Unassembled WGS sequence"/>
</dbReference>
<evidence type="ECO:0000313" key="2">
    <source>
        <dbReference type="Proteomes" id="UP001597511"/>
    </source>
</evidence>
<sequence length="225" mass="26159">MKRVFQYITGLFNEKKPVTAPKIKSGDYASLYNRDYYFSSEFYANLVRTINWTEKVIAGIDDITKVNYSTILRSNNPVYEGRPFYRYEGDTPEFAQTPNLPFNYAALLKDALAYKKDGFIYFKNMHQLGEILEFEIDVTTHDGAPCAISNGFIDESDIPPIDTWFYITNTKLYCWIPNFFIQKMQHAMEVEILGSYNWIKDSNTVLYLQTIERLNAAYNKQIAGL</sequence>